<proteinExistence type="predicted"/>
<accession>A2FHL2</accession>
<dbReference type="AlphaFoldDB" id="A2FHL2"/>
<dbReference type="InterPro" id="IPR043136">
    <property type="entry name" value="B30.2/SPRY_sf"/>
</dbReference>
<evidence type="ECO:0000313" key="2">
    <source>
        <dbReference type="Proteomes" id="UP000001542"/>
    </source>
</evidence>
<organism evidence="1 2">
    <name type="scientific">Trichomonas vaginalis (strain ATCC PRA-98 / G3)</name>
    <dbReference type="NCBI Taxonomy" id="412133"/>
    <lineage>
        <taxon>Eukaryota</taxon>
        <taxon>Metamonada</taxon>
        <taxon>Parabasalia</taxon>
        <taxon>Trichomonadida</taxon>
        <taxon>Trichomonadidae</taxon>
        <taxon>Trichomonas</taxon>
    </lineage>
</organism>
<dbReference type="InParanoid" id="A2FHL2"/>
<dbReference type="EMBL" id="DS113797">
    <property type="protein sequence ID" value="EAX95603.1"/>
    <property type="molecule type" value="Genomic_DNA"/>
</dbReference>
<keyword evidence="2" id="KW-1185">Reference proteome</keyword>
<gene>
    <name evidence="1" type="ORF">TVAG_459520</name>
</gene>
<name>A2FHL2_TRIV3</name>
<evidence type="ECO:0008006" key="3">
    <source>
        <dbReference type="Google" id="ProtNLM"/>
    </source>
</evidence>
<dbReference type="VEuPathDB" id="TrichDB:TVAGG3_0741690"/>
<evidence type="ECO:0000313" key="1">
    <source>
        <dbReference type="EMBL" id="EAX95603.1"/>
    </source>
</evidence>
<sequence length="701" mass="82097">MDVSNGEMRIYVNDVLQPVTYPISEMSGYFYLEQESSYSIIATSLCEEQRAYFPLMDLNIIGSAEYYYVDDSVVIFFEPEDDDKDLNSTNHSIIQREPLRYIPNRSNLRYFEITKRASSFSSESDEQSDKYLIIRLLTKFVENSEWCNHLDINFEGKITLFNKHTINIKIPPFVVGCTIGFGIQDNGFFYYTQNGHLLGQAFLDCDFKTDLYFQMICSSYNEQYFLNFGQFPFCYDKLKPDKTWSCWTPSRSIVSLQGPHHWYRHILGLLSKYKGVFMSEKPLKIFEIVSWGNHISESAGFGHPSNPEVCNIKFLDHGIVENKTILQFTKNESYMNYKIITDSICEKSQEFNSNRILYPTVITKNSKYFINFDFYPFASSNSCLPLLNGSYKLPNGNIVCMDDNKSEIHNLYEDDEVESRDLLFSGKFVGIFQGKLYFKVKHDTLVAYEYTDPYDVLSTLRIVYRKEKFNLISPFLIQNGYFLGHIPTPNEKFICSVFEDTFLIVCGYHDGCEIYRTLTSYFSNDSLIYFDNQSHNFKTCHDLLFKVKSIKFLRYSKHCFQIKYDDKTKFVTKFDDSESPEFFVYEIGKVIVPKTIVLLFKPQQHLYPSYYEGHQYDFACSLIDFFEGDGVCKGPVLIFEHQKFLCLSAKKRYQSLNHDDQSTTEEFSFDELNQPRNNSISSQMIEDLMNKETIEFNIFDE</sequence>
<dbReference type="OrthoDB" id="28296at2759"/>
<dbReference type="Gene3D" id="2.60.120.920">
    <property type="match status" value="1"/>
</dbReference>
<dbReference type="KEGG" id="tva:4753360"/>
<protein>
    <recommendedName>
        <fullName evidence="3">SPRY domain containing protein</fullName>
    </recommendedName>
</protein>
<dbReference type="RefSeq" id="XP_001308533.1">
    <property type="nucleotide sequence ID" value="XM_001308532.1"/>
</dbReference>
<reference evidence="1" key="2">
    <citation type="journal article" date="2007" name="Science">
        <title>Draft genome sequence of the sexually transmitted pathogen Trichomonas vaginalis.</title>
        <authorList>
            <person name="Carlton J.M."/>
            <person name="Hirt R.P."/>
            <person name="Silva J.C."/>
            <person name="Delcher A.L."/>
            <person name="Schatz M."/>
            <person name="Zhao Q."/>
            <person name="Wortman J.R."/>
            <person name="Bidwell S.L."/>
            <person name="Alsmark U.C.M."/>
            <person name="Besteiro S."/>
            <person name="Sicheritz-Ponten T."/>
            <person name="Noel C.J."/>
            <person name="Dacks J.B."/>
            <person name="Foster P.G."/>
            <person name="Simillion C."/>
            <person name="Van de Peer Y."/>
            <person name="Miranda-Saavedra D."/>
            <person name="Barton G.J."/>
            <person name="Westrop G.D."/>
            <person name="Mueller S."/>
            <person name="Dessi D."/>
            <person name="Fiori P.L."/>
            <person name="Ren Q."/>
            <person name="Paulsen I."/>
            <person name="Zhang H."/>
            <person name="Bastida-Corcuera F.D."/>
            <person name="Simoes-Barbosa A."/>
            <person name="Brown M.T."/>
            <person name="Hayes R.D."/>
            <person name="Mukherjee M."/>
            <person name="Okumura C.Y."/>
            <person name="Schneider R."/>
            <person name="Smith A.J."/>
            <person name="Vanacova S."/>
            <person name="Villalvazo M."/>
            <person name="Haas B.J."/>
            <person name="Pertea M."/>
            <person name="Feldblyum T.V."/>
            <person name="Utterback T.R."/>
            <person name="Shu C.L."/>
            <person name="Osoegawa K."/>
            <person name="de Jong P.J."/>
            <person name="Hrdy I."/>
            <person name="Horvathova L."/>
            <person name="Zubacova Z."/>
            <person name="Dolezal P."/>
            <person name="Malik S.B."/>
            <person name="Logsdon J.M. Jr."/>
            <person name="Henze K."/>
            <person name="Gupta A."/>
            <person name="Wang C.C."/>
            <person name="Dunne R.L."/>
            <person name="Upcroft J.A."/>
            <person name="Upcroft P."/>
            <person name="White O."/>
            <person name="Salzberg S.L."/>
            <person name="Tang P."/>
            <person name="Chiu C.-H."/>
            <person name="Lee Y.-S."/>
            <person name="Embley T.M."/>
            <person name="Coombs G.H."/>
            <person name="Mottram J.C."/>
            <person name="Tachezy J."/>
            <person name="Fraser-Liggett C.M."/>
            <person name="Johnson P.J."/>
        </authorList>
    </citation>
    <scope>NUCLEOTIDE SEQUENCE [LARGE SCALE GENOMIC DNA]</scope>
    <source>
        <strain evidence="1">G3</strain>
    </source>
</reference>
<reference evidence="1" key="1">
    <citation type="submission" date="2006-10" db="EMBL/GenBank/DDBJ databases">
        <authorList>
            <person name="Amadeo P."/>
            <person name="Zhao Q."/>
            <person name="Wortman J."/>
            <person name="Fraser-Liggett C."/>
            <person name="Carlton J."/>
        </authorList>
    </citation>
    <scope>NUCLEOTIDE SEQUENCE</scope>
    <source>
        <strain evidence="1">G3</strain>
    </source>
</reference>
<dbReference type="VEuPathDB" id="TrichDB:TVAG_459520"/>
<dbReference type="Proteomes" id="UP000001542">
    <property type="component" value="Unassembled WGS sequence"/>
</dbReference>